<evidence type="ECO:0000256" key="1">
    <source>
        <dbReference type="ARBA" id="ARBA00004651"/>
    </source>
</evidence>
<dbReference type="PANTHER" id="PTHR23517:SF2">
    <property type="entry name" value="MULTIDRUG RESISTANCE PROTEIN MDTH"/>
    <property type="match status" value="1"/>
</dbReference>
<feature type="transmembrane region" description="Helical" evidence="7">
    <location>
        <begin position="320"/>
        <end position="344"/>
    </location>
</feature>
<keyword evidence="4 7" id="KW-0812">Transmembrane</keyword>
<dbReference type="Pfam" id="PF07690">
    <property type="entry name" value="MFS_1"/>
    <property type="match status" value="1"/>
</dbReference>
<sequence>MRRRAVLLIVASVVAMLGWGAVLPYQYAYAAQTRGWGGMIGAAAASLFSVGALIAAPLGGRLADRHNPALIAMITRALAAVAAATLIIADNPATFLAGMAFFGFGLAGGNPAQSVLALRWSSDGTDRRRLFAWIVSGQALGMGLGSFLGGFVVDLDHPDGMLPAFALAAGGFALSAVLVGAAARGASDLSGDAISSRELDARPSQFSPQPRSARTAWKLIKSSRPLLLIAVISFALQLAYNGQFESGLPAYGLTVLNVSEQTIGIAAAVNCAVLLGLQLLVIRWTAHRSAPGLLMIVGAVWVACWAVLGLAAQLPGLSSMIFVGSFGLFAAGETLFAPVLNPLVASLTPAHMVGSTLGLFTAFNTAATALGPLISGLTLGAGMSWLLIVGNIAISAVAIGAARRLELVLCRPTTVPAEVAPSVA</sequence>
<feature type="transmembrane region" description="Helical" evidence="7">
    <location>
        <begin position="164"/>
        <end position="183"/>
    </location>
</feature>
<protein>
    <submittedName>
        <fullName evidence="8">MFS transporter</fullName>
    </submittedName>
</protein>
<evidence type="ECO:0000256" key="2">
    <source>
        <dbReference type="ARBA" id="ARBA00022448"/>
    </source>
</evidence>
<reference evidence="8 9" key="1">
    <citation type="submission" date="2019-07" db="EMBL/GenBank/DDBJ databases">
        <title>Microlunatus dokdonensis sp. nov. isolated from the rhizospheric soil of the wild plant Elymus tsukushiensis.</title>
        <authorList>
            <person name="Ghim S.-Y."/>
            <person name="Hwang Y.-J."/>
            <person name="Son J.-S."/>
            <person name="Shin J.-H."/>
        </authorList>
    </citation>
    <scope>NUCLEOTIDE SEQUENCE [LARGE SCALE GENOMIC DNA]</scope>
    <source>
        <strain evidence="8 9">KUDC0627</strain>
    </source>
</reference>
<evidence type="ECO:0000256" key="4">
    <source>
        <dbReference type="ARBA" id="ARBA00022692"/>
    </source>
</evidence>
<accession>A0A516Q3T3</accession>
<evidence type="ECO:0000313" key="8">
    <source>
        <dbReference type="EMBL" id="QDP98088.1"/>
    </source>
</evidence>
<keyword evidence="2" id="KW-0813">Transport</keyword>
<comment type="subcellular location">
    <subcellularLocation>
        <location evidence="1">Cell membrane</location>
        <topology evidence="1">Multi-pass membrane protein</topology>
    </subcellularLocation>
</comment>
<keyword evidence="5 7" id="KW-1133">Transmembrane helix</keyword>
<feature type="transmembrane region" description="Helical" evidence="7">
    <location>
        <begin position="263"/>
        <end position="281"/>
    </location>
</feature>
<keyword evidence="3" id="KW-1003">Cell membrane</keyword>
<dbReference type="InterPro" id="IPR036259">
    <property type="entry name" value="MFS_trans_sf"/>
</dbReference>
<name>A0A516Q3T3_9ACTN</name>
<organism evidence="8 9">
    <name type="scientific">Microlunatus elymi</name>
    <dbReference type="NCBI Taxonomy" id="2596828"/>
    <lineage>
        <taxon>Bacteria</taxon>
        <taxon>Bacillati</taxon>
        <taxon>Actinomycetota</taxon>
        <taxon>Actinomycetes</taxon>
        <taxon>Propionibacteriales</taxon>
        <taxon>Propionibacteriaceae</taxon>
        <taxon>Microlunatus</taxon>
    </lineage>
</organism>
<dbReference type="PANTHER" id="PTHR23517">
    <property type="entry name" value="RESISTANCE PROTEIN MDTM, PUTATIVE-RELATED-RELATED"/>
    <property type="match status" value="1"/>
</dbReference>
<dbReference type="Proteomes" id="UP000319263">
    <property type="component" value="Chromosome"/>
</dbReference>
<dbReference type="InterPro" id="IPR050171">
    <property type="entry name" value="MFS_Transporters"/>
</dbReference>
<feature type="transmembrane region" description="Helical" evidence="7">
    <location>
        <begin position="70"/>
        <end position="89"/>
    </location>
</feature>
<evidence type="ECO:0000256" key="7">
    <source>
        <dbReference type="SAM" id="Phobius"/>
    </source>
</evidence>
<dbReference type="AlphaFoldDB" id="A0A516Q3T3"/>
<evidence type="ECO:0000256" key="3">
    <source>
        <dbReference type="ARBA" id="ARBA00022475"/>
    </source>
</evidence>
<gene>
    <name evidence="8" type="ORF">FOE78_21250</name>
</gene>
<feature type="transmembrane region" description="Helical" evidence="7">
    <location>
        <begin position="293"/>
        <end position="314"/>
    </location>
</feature>
<evidence type="ECO:0000256" key="5">
    <source>
        <dbReference type="ARBA" id="ARBA00022989"/>
    </source>
</evidence>
<dbReference type="RefSeq" id="WP_143988032.1">
    <property type="nucleotide sequence ID" value="NZ_CP041692.1"/>
</dbReference>
<dbReference type="KEGG" id="mik:FOE78_21250"/>
<evidence type="ECO:0000313" key="9">
    <source>
        <dbReference type="Proteomes" id="UP000319263"/>
    </source>
</evidence>
<feature type="transmembrane region" description="Helical" evidence="7">
    <location>
        <begin position="226"/>
        <end position="243"/>
    </location>
</feature>
<dbReference type="EMBL" id="CP041692">
    <property type="protein sequence ID" value="QDP98088.1"/>
    <property type="molecule type" value="Genomic_DNA"/>
</dbReference>
<dbReference type="SUPFAM" id="SSF103473">
    <property type="entry name" value="MFS general substrate transporter"/>
    <property type="match status" value="1"/>
</dbReference>
<dbReference type="GO" id="GO:0005886">
    <property type="term" value="C:plasma membrane"/>
    <property type="evidence" value="ECO:0007669"/>
    <property type="project" value="UniProtKB-SubCell"/>
</dbReference>
<proteinExistence type="predicted"/>
<keyword evidence="6 7" id="KW-0472">Membrane</keyword>
<dbReference type="GO" id="GO:0022857">
    <property type="term" value="F:transmembrane transporter activity"/>
    <property type="evidence" value="ECO:0007669"/>
    <property type="project" value="InterPro"/>
</dbReference>
<feature type="transmembrane region" description="Helical" evidence="7">
    <location>
        <begin position="383"/>
        <end position="402"/>
    </location>
</feature>
<keyword evidence="9" id="KW-1185">Reference proteome</keyword>
<dbReference type="InterPro" id="IPR011701">
    <property type="entry name" value="MFS"/>
</dbReference>
<feature type="transmembrane region" description="Helical" evidence="7">
    <location>
        <begin position="95"/>
        <end position="118"/>
    </location>
</feature>
<feature type="transmembrane region" description="Helical" evidence="7">
    <location>
        <begin position="130"/>
        <end position="152"/>
    </location>
</feature>
<feature type="transmembrane region" description="Helical" evidence="7">
    <location>
        <begin position="36"/>
        <end position="58"/>
    </location>
</feature>
<dbReference type="Gene3D" id="1.20.1250.20">
    <property type="entry name" value="MFS general substrate transporter like domains"/>
    <property type="match status" value="1"/>
</dbReference>
<feature type="transmembrane region" description="Helical" evidence="7">
    <location>
        <begin position="356"/>
        <end position="377"/>
    </location>
</feature>
<evidence type="ECO:0000256" key="6">
    <source>
        <dbReference type="ARBA" id="ARBA00023136"/>
    </source>
</evidence>
<dbReference type="OrthoDB" id="5379144at2"/>